<dbReference type="PANTHER" id="PTHR43300:SF11">
    <property type="entry name" value="ACETYLTRANSFERASE RV3034C-RELATED"/>
    <property type="match status" value="1"/>
</dbReference>
<gene>
    <name evidence="5" type="ORF">GCM10023210_08270</name>
</gene>
<evidence type="ECO:0008006" key="7">
    <source>
        <dbReference type="Google" id="ProtNLM"/>
    </source>
</evidence>
<evidence type="ECO:0000256" key="1">
    <source>
        <dbReference type="ARBA" id="ARBA00007274"/>
    </source>
</evidence>
<evidence type="ECO:0000256" key="4">
    <source>
        <dbReference type="ARBA" id="ARBA00023315"/>
    </source>
</evidence>
<protein>
    <recommendedName>
        <fullName evidence="7">Acetyltransferase</fullName>
    </recommendedName>
</protein>
<dbReference type="InterPro" id="IPR050179">
    <property type="entry name" value="Trans_hexapeptide_repeat"/>
</dbReference>
<dbReference type="InterPro" id="IPR001451">
    <property type="entry name" value="Hexapep"/>
</dbReference>
<reference evidence="6" key="1">
    <citation type="journal article" date="2019" name="Int. J. Syst. Evol. Microbiol.">
        <title>The Global Catalogue of Microorganisms (GCM) 10K type strain sequencing project: providing services to taxonomists for standard genome sequencing and annotation.</title>
        <authorList>
            <consortium name="The Broad Institute Genomics Platform"/>
            <consortium name="The Broad Institute Genome Sequencing Center for Infectious Disease"/>
            <person name="Wu L."/>
            <person name="Ma J."/>
        </authorList>
    </citation>
    <scope>NUCLEOTIDE SEQUENCE [LARGE SCALE GENOMIC DNA]</scope>
    <source>
        <strain evidence="6">JCM 18019</strain>
    </source>
</reference>
<dbReference type="CDD" id="cd03349">
    <property type="entry name" value="LbH_XAT"/>
    <property type="match status" value="1"/>
</dbReference>
<dbReference type="Gene3D" id="2.160.10.10">
    <property type="entry name" value="Hexapeptide repeat proteins"/>
    <property type="match status" value="1"/>
</dbReference>
<keyword evidence="4" id="KW-0012">Acyltransferase</keyword>
<dbReference type="PANTHER" id="PTHR43300">
    <property type="entry name" value="ACETYLTRANSFERASE"/>
    <property type="match status" value="1"/>
</dbReference>
<accession>A0ABP9LZV7</accession>
<evidence type="ECO:0000256" key="2">
    <source>
        <dbReference type="ARBA" id="ARBA00022679"/>
    </source>
</evidence>
<organism evidence="5 6">
    <name type="scientific">Chryseobacterium ginsengisoli</name>
    <dbReference type="NCBI Taxonomy" id="363853"/>
    <lineage>
        <taxon>Bacteria</taxon>
        <taxon>Pseudomonadati</taxon>
        <taxon>Bacteroidota</taxon>
        <taxon>Flavobacteriia</taxon>
        <taxon>Flavobacteriales</taxon>
        <taxon>Weeksellaceae</taxon>
        <taxon>Chryseobacterium group</taxon>
        <taxon>Chryseobacterium</taxon>
    </lineage>
</organism>
<evidence type="ECO:0000313" key="6">
    <source>
        <dbReference type="Proteomes" id="UP001500353"/>
    </source>
</evidence>
<comment type="similarity">
    <text evidence="1">Belongs to the transferase hexapeptide repeat family.</text>
</comment>
<evidence type="ECO:0000313" key="5">
    <source>
        <dbReference type="EMBL" id="GAA5086437.1"/>
    </source>
</evidence>
<comment type="caution">
    <text evidence="5">The sequence shown here is derived from an EMBL/GenBank/DDBJ whole genome shotgun (WGS) entry which is preliminary data.</text>
</comment>
<dbReference type="Proteomes" id="UP001500353">
    <property type="component" value="Unassembled WGS sequence"/>
</dbReference>
<keyword evidence="2" id="KW-0808">Transferase</keyword>
<dbReference type="SUPFAM" id="SSF51161">
    <property type="entry name" value="Trimeric LpxA-like enzymes"/>
    <property type="match status" value="1"/>
</dbReference>
<sequence>MIRFLKLLNLIRSKIIMLFRQYLQIIDWRMSNQHNTTTLGKHFSGIEKVKVGKYSYGQLNIEAYDHKDEKLIIGNFVSIASNVRFILGGNHQINTFSTFPLKSVFIGHSPQDDSTTKGAIAVEDEVWIGANSIIMSGITLGKGSIIATGSVVTKDVEPFSIVGGNPAKFIKWRIPEELIEERKKINLIDFDIELIKKENNIFYKTLDKDILDSIKKLKIK</sequence>
<dbReference type="EMBL" id="BAABHX010000001">
    <property type="protein sequence ID" value="GAA5086437.1"/>
    <property type="molecule type" value="Genomic_DNA"/>
</dbReference>
<proteinExistence type="inferred from homology"/>
<keyword evidence="3" id="KW-0677">Repeat</keyword>
<dbReference type="InterPro" id="IPR011004">
    <property type="entry name" value="Trimer_LpxA-like_sf"/>
</dbReference>
<name>A0ABP9LZV7_9FLAO</name>
<dbReference type="InterPro" id="IPR018357">
    <property type="entry name" value="Hexapep_transf_CS"/>
</dbReference>
<dbReference type="PROSITE" id="PS00101">
    <property type="entry name" value="HEXAPEP_TRANSFERASES"/>
    <property type="match status" value="1"/>
</dbReference>
<keyword evidence="6" id="KW-1185">Reference proteome</keyword>
<dbReference type="Pfam" id="PF14602">
    <property type="entry name" value="Hexapep_2"/>
    <property type="match status" value="1"/>
</dbReference>
<evidence type="ECO:0000256" key="3">
    <source>
        <dbReference type="ARBA" id="ARBA00022737"/>
    </source>
</evidence>